<dbReference type="EMBL" id="BOPF01000003">
    <property type="protein sequence ID" value="GIJ44279.1"/>
    <property type="molecule type" value="Genomic_DNA"/>
</dbReference>
<reference evidence="2" key="1">
    <citation type="submission" date="2021-01" db="EMBL/GenBank/DDBJ databases">
        <title>Whole genome shotgun sequence of Virgisporangium aliadipatigenens NBRC 105644.</title>
        <authorList>
            <person name="Komaki H."/>
            <person name="Tamura T."/>
        </authorList>
    </citation>
    <scope>NUCLEOTIDE SEQUENCE</scope>
    <source>
        <strain evidence="2">NBRC 105644</strain>
    </source>
</reference>
<dbReference type="AlphaFoldDB" id="A0A8J3YFL0"/>
<gene>
    <name evidence="2" type="ORF">Val02_11650</name>
</gene>
<protein>
    <submittedName>
        <fullName evidence="2">Uncharacterized protein</fullName>
    </submittedName>
</protein>
<organism evidence="2 3">
    <name type="scientific">Virgisporangium aliadipatigenens</name>
    <dbReference type="NCBI Taxonomy" id="741659"/>
    <lineage>
        <taxon>Bacteria</taxon>
        <taxon>Bacillati</taxon>
        <taxon>Actinomycetota</taxon>
        <taxon>Actinomycetes</taxon>
        <taxon>Micromonosporales</taxon>
        <taxon>Micromonosporaceae</taxon>
        <taxon>Virgisporangium</taxon>
    </lineage>
</organism>
<evidence type="ECO:0000313" key="2">
    <source>
        <dbReference type="EMBL" id="GIJ44279.1"/>
    </source>
</evidence>
<keyword evidence="3" id="KW-1185">Reference proteome</keyword>
<feature type="compositionally biased region" description="Low complexity" evidence="1">
    <location>
        <begin position="37"/>
        <end position="59"/>
    </location>
</feature>
<name>A0A8J3YFL0_9ACTN</name>
<evidence type="ECO:0000256" key="1">
    <source>
        <dbReference type="SAM" id="MobiDB-lite"/>
    </source>
</evidence>
<comment type="caution">
    <text evidence="2">The sequence shown here is derived from an EMBL/GenBank/DDBJ whole genome shotgun (WGS) entry which is preliminary data.</text>
</comment>
<proteinExistence type="predicted"/>
<feature type="region of interest" description="Disordered" evidence="1">
    <location>
        <begin position="23"/>
        <end position="59"/>
    </location>
</feature>
<sequence>MRTGLPAKRHVSTRLHRSVGAVGTAANASAVRAETVPSAADGSSSTSPSSGKADPGSEE</sequence>
<dbReference type="Proteomes" id="UP000619260">
    <property type="component" value="Unassembled WGS sequence"/>
</dbReference>
<accession>A0A8J3YFL0</accession>
<evidence type="ECO:0000313" key="3">
    <source>
        <dbReference type="Proteomes" id="UP000619260"/>
    </source>
</evidence>